<evidence type="ECO:0000256" key="2">
    <source>
        <dbReference type="ARBA" id="ARBA00022692"/>
    </source>
</evidence>
<name>A0ABX2B0N3_9BACT</name>
<keyword evidence="8" id="KW-1185">Reference proteome</keyword>
<reference evidence="7 8" key="1">
    <citation type="submission" date="2020-05" db="EMBL/GenBank/DDBJ databases">
        <title>Distinct polysaccharide utilization as determinants for interspecies competition between intestinal Prevotella spp.</title>
        <authorList>
            <person name="Galvez E.J.C."/>
            <person name="Iljazovic A."/>
            <person name="Strowig T."/>
        </authorList>
    </citation>
    <scope>NUCLEOTIDE SEQUENCE [LARGE SCALE GENOMIC DNA]</scope>
    <source>
        <strain evidence="7 8">PCHR</strain>
    </source>
</reference>
<comment type="subcellular location">
    <subcellularLocation>
        <location evidence="1">Membrane</location>
        <topology evidence="1">Multi-pass membrane protein</topology>
    </subcellularLocation>
</comment>
<feature type="transmembrane region" description="Helical" evidence="5">
    <location>
        <begin position="194"/>
        <end position="212"/>
    </location>
</feature>
<keyword evidence="2 5" id="KW-0812">Transmembrane</keyword>
<evidence type="ECO:0000313" key="8">
    <source>
        <dbReference type="Proteomes" id="UP000820977"/>
    </source>
</evidence>
<keyword evidence="7" id="KW-0436">Ligase</keyword>
<dbReference type="EMBL" id="JABKKJ010000007">
    <property type="protein sequence ID" value="NPE25064.1"/>
    <property type="molecule type" value="Genomic_DNA"/>
</dbReference>
<feature type="transmembrane region" description="Helical" evidence="5">
    <location>
        <begin position="312"/>
        <end position="330"/>
    </location>
</feature>
<gene>
    <name evidence="7" type="ORF">HPS54_05955</name>
</gene>
<keyword evidence="3 5" id="KW-1133">Transmembrane helix</keyword>
<evidence type="ECO:0000259" key="6">
    <source>
        <dbReference type="Pfam" id="PF04932"/>
    </source>
</evidence>
<feature type="transmembrane region" description="Helical" evidence="5">
    <location>
        <begin position="64"/>
        <end position="83"/>
    </location>
</feature>
<feature type="transmembrane region" description="Helical" evidence="5">
    <location>
        <begin position="336"/>
        <end position="354"/>
    </location>
</feature>
<evidence type="ECO:0000256" key="1">
    <source>
        <dbReference type="ARBA" id="ARBA00004141"/>
    </source>
</evidence>
<feature type="transmembrane region" description="Helical" evidence="5">
    <location>
        <begin position="6"/>
        <end position="25"/>
    </location>
</feature>
<comment type="caution">
    <text evidence="7">The sequence shown here is derived from an EMBL/GenBank/DDBJ whole genome shotgun (WGS) entry which is preliminary data.</text>
</comment>
<dbReference type="InterPro" id="IPR007016">
    <property type="entry name" value="O-antigen_ligase-rel_domated"/>
</dbReference>
<feature type="transmembrane region" description="Helical" evidence="5">
    <location>
        <begin position="37"/>
        <end position="58"/>
    </location>
</feature>
<evidence type="ECO:0000256" key="3">
    <source>
        <dbReference type="ARBA" id="ARBA00022989"/>
    </source>
</evidence>
<accession>A0ABX2B0N3</accession>
<feature type="domain" description="O-antigen ligase-related" evidence="6">
    <location>
        <begin position="158"/>
        <end position="293"/>
    </location>
</feature>
<evidence type="ECO:0000256" key="5">
    <source>
        <dbReference type="SAM" id="Phobius"/>
    </source>
</evidence>
<evidence type="ECO:0000313" key="7">
    <source>
        <dbReference type="EMBL" id="NPE25064.1"/>
    </source>
</evidence>
<dbReference type="Pfam" id="PF04932">
    <property type="entry name" value="Wzy_C"/>
    <property type="match status" value="1"/>
</dbReference>
<dbReference type="GO" id="GO:0016874">
    <property type="term" value="F:ligase activity"/>
    <property type="evidence" value="ECO:0007669"/>
    <property type="project" value="UniProtKB-KW"/>
</dbReference>
<feature type="transmembrane region" description="Helical" evidence="5">
    <location>
        <begin position="277"/>
        <end position="305"/>
    </location>
</feature>
<evidence type="ECO:0000256" key="4">
    <source>
        <dbReference type="ARBA" id="ARBA00023136"/>
    </source>
</evidence>
<feature type="transmembrane region" description="Helical" evidence="5">
    <location>
        <begin position="154"/>
        <end position="187"/>
    </location>
</feature>
<dbReference type="Proteomes" id="UP000820977">
    <property type="component" value="Unassembled WGS sequence"/>
</dbReference>
<keyword evidence="4 5" id="KW-0472">Membrane</keyword>
<organism evidence="7 8">
    <name type="scientific">Xylanibacter caecicola</name>
    <dbReference type="NCBI Taxonomy" id="2736294"/>
    <lineage>
        <taxon>Bacteria</taxon>
        <taxon>Pseudomonadati</taxon>
        <taxon>Bacteroidota</taxon>
        <taxon>Bacteroidia</taxon>
        <taxon>Bacteroidales</taxon>
        <taxon>Prevotellaceae</taxon>
        <taxon>Xylanibacter</taxon>
    </lineage>
</organism>
<proteinExistence type="predicted"/>
<feature type="transmembrane region" description="Helical" evidence="5">
    <location>
        <begin position="90"/>
        <end position="110"/>
    </location>
</feature>
<protein>
    <submittedName>
        <fullName evidence="7">O-antigen ligase family protein</fullName>
    </submittedName>
</protein>
<sequence length="358" mass="39170">MAAGVGGLAQGLQVFTAFGLLYYALRFAKKRIVNALFLNVPISTMTLYMILAAVSALWSYVPAMSLFMAVEKLIFIIVLYAVVSEFRSFYYAEAFFVLLMVGILVFNGVATRLMGYQTLIGHDLQQGSCAAMCFSYCVGEIMAGKLKNKERYQMLWAAILISVLFLGLSTSGGANASAAFGFGIALFASGKKGYAFFLLLIGASFYVYEDLFENMFELLMQGKSKGDISSATGRTAIWEVVEILGTQKPMLGWGYAAMERYITDKGPMPLTDLHSNYYGTFGGLGIVGLVLLMVHHISSIVYLWIRHSKPGYVGLLSAICCAALNGYSYGFIAGKTAIITVVYLAVLMMTYIYSKVRV</sequence>
<dbReference type="RefSeq" id="WP_172344552.1">
    <property type="nucleotide sequence ID" value="NZ_CATJFF010000026.1"/>
</dbReference>